<protein>
    <submittedName>
        <fullName evidence="3">Uncharacterized protein</fullName>
    </submittedName>
</protein>
<dbReference type="EMBL" id="ML996169">
    <property type="protein sequence ID" value="KAF2732957.1"/>
    <property type="molecule type" value="Genomic_DNA"/>
</dbReference>
<evidence type="ECO:0000313" key="3">
    <source>
        <dbReference type="EMBL" id="KAF2732957.1"/>
    </source>
</evidence>
<dbReference type="GO" id="GO:0016020">
    <property type="term" value="C:membrane"/>
    <property type="evidence" value="ECO:0007669"/>
    <property type="project" value="TreeGrafter"/>
</dbReference>
<gene>
    <name evidence="3" type="ORF">EJ04DRAFT_496148</name>
</gene>
<evidence type="ECO:0000256" key="1">
    <source>
        <dbReference type="SAM" id="MobiDB-lite"/>
    </source>
</evidence>
<comment type="caution">
    <text evidence="3">The sequence shown here is derived from an EMBL/GenBank/DDBJ whole genome shotgun (WGS) entry which is preliminary data.</text>
</comment>
<keyword evidence="2" id="KW-0472">Membrane</keyword>
<dbReference type="PANTHER" id="PTHR41807:SF1">
    <property type="entry name" value="GLUTATHIONE TRANSFERASE 3"/>
    <property type="match status" value="1"/>
</dbReference>
<sequence length="342" mass="38283">MSSSWLQRKRKGELMELANRAGLPDTDDLLKDDLVHLLYDHLESNPESYAKQDDFRDFFKRTGSPIKRESRSSPSEVAIAKPRRRQTKVFENADSEEPTPDKALVTRTPRVMSRVTSRMSNVDLPASPAQVAELADQSFKAAKTKANEWWQEYIETALELVRENASSVTVIQLLLLFVEGVSLEYNTIVTTHAFTFPAVSQLSTYSHPVYLPDMTLLLSQKFWAPAALWSLTSWVLPLIASYFFNLTLRTNTRHKSSNRQYSIDPFTFNLVKAVLAYSAYSCAIGLNVTGAEAVVCNNPAWGPFSGPTVNRVRGNVLGQYYGLQISAVIGLLSSLYDAVLKS</sequence>
<evidence type="ECO:0000313" key="4">
    <source>
        <dbReference type="Proteomes" id="UP000799444"/>
    </source>
</evidence>
<dbReference type="InterPro" id="IPR038872">
    <property type="entry name" value="Put_GTT3"/>
</dbReference>
<name>A0A9P4UYA4_9PLEO</name>
<proteinExistence type="predicted"/>
<reference evidence="3" key="1">
    <citation type="journal article" date="2020" name="Stud. Mycol.">
        <title>101 Dothideomycetes genomes: a test case for predicting lifestyles and emergence of pathogens.</title>
        <authorList>
            <person name="Haridas S."/>
            <person name="Albert R."/>
            <person name="Binder M."/>
            <person name="Bloem J."/>
            <person name="Labutti K."/>
            <person name="Salamov A."/>
            <person name="Andreopoulos B."/>
            <person name="Baker S."/>
            <person name="Barry K."/>
            <person name="Bills G."/>
            <person name="Bluhm B."/>
            <person name="Cannon C."/>
            <person name="Castanera R."/>
            <person name="Culley D."/>
            <person name="Daum C."/>
            <person name="Ezra D."/>
            <person name="Gonzalez J."/>
            <person name="Henrissat B."/>
            <person name="Kuo A."/>
            <person name="Liang C."/>
            <person name="Lipzen A."/>
            <person name="Lutzoni F."/>
            <person name="Magnuson J."/>
            <person name="Mondo S."/>
            <person name="Nolan M."/>
            <person name="Ohm R."/>
            <person name="Pangilinan J."/>
            <person name="Park H.-J."/>
            <person name="Ramirez L."/>
            <person name="Alfaro M."/>
            <person name="Sun H."/>
            <person name="Tritt A."/>
            <person name="Yoshinaga Y."/>
            <person name="Zwiers L.-H."/>
            <person name="Turgeon B."/>
            <person name="Goodwin S."/>
            <person name="Spatafora J."/>
            <person name="Crous P."/>
            <person name="Grigoriev I."/>
        </authorList>
    </citation>
    <scope>NUCLEOTIDE SEQUENCE</scope>
    <source>
        <strain evidence="3">CBS 125425</strain>
    </source>
</reference>
<dbReference type="OrthoDB" id="4034134at2759"/>
<dbReference type="AlphaFoldDB" id="A0A9P4UYA4"/>
<keyword evidence="2" id="KW-1133">Transmembrane helix</keyword>
<dbReference type="PANTHER" id="PTHR41807">
    <property type="entry name" value="GLUTATHIONE TRANSFERASE 3"/>
    <property type="match status" value="1"/>
</dbReference>
<dbReference type="Proteomes" id="UP000799444">
    <property type="component" value="Unassembled WGS sequence"/>
</dbReference>
<feature type="transmembrane region" description="Helical" evidence="2">
    <location>
        <begin position="222"/>
        <end position="244"/>
    </location>
</feature>
<feature type="region of interest" description="Disordered" evidence="1">
    <location>
        <begin position="65"/>
        <end position="102"/>
    </location>
</feature>
<organism evidence="3 4">
    <name type="scientific">Polyplosphaeria fusca</name>
    <dbReference type="NCBI Taxonomy" id="682080"/>
    <lineage>
        <taxon>Eukaryota</taxon>
        <taxon>Fungi</taxon>
        <taxon>Dikarya</taxon>
        <taxon>Ascomycota</taxon>
        <taxon>Pezizomycotina</taxon>
        <taxon>Dothideomycetes</taxon>
        <taxon>Pleosporomycetidae</taxon>
        <taxon>Pleosporales</taxon>
        <taxon>Tetraplosphaeriaceae</taxon>
        <taxon>Polyplosphaeria</taxon>
    </lineage>
</organism>
<evidence type="ECO:0000256" key="2">
    <source>
        <dbReference type="SAM" id="Phobius"/>
    </source>
</evidence>
<keyword evidence="2" id="KW-0812">Transmembrane</keyword>
<accession>A0A9P4UYA4</accession>
<keyword evidence="4" id="KW-1185">Reference proteome</keyword>